<protein>
    <recommendedName>
        <fullName evidence="3">PurE domain-containing protein</fullName>
    </recommendedName>
</protein>
<organism evidence="4">
    <name type="scientific">marine sediment metagenome</name>
    <dbReference type="NCBI Taxonomy" id="412755"/>
    <lineage>
        <taxon>unclassified sequences</taxon>
        <taxon>metagenomes</taxon>
        <taxon>ecological metagenomes</taxon>
    </lineage>
</organism>
<dbReference type="EMBL" id="BARS01036785">
    <property type="protein sequence ID" value="GAG18876.1"/>
    <property type="molecule type" value="Genomic_DNA"/>
</dbReference>
<dbReference type="InterPro" id="IPR024694">
    <property type="entry name" value="PurE_prokaryotes"/>
</dbReference>
<feature type="non-terminal residue" evidence="4">
    <location>
        <position position="1"/>
    </location>
</feature>
<dbReference type="SMART" id="SM01001">
    <property type="entry name" value="AIRC"/>
    <property type="match status" value="1"/>
</dbReference>
<dbReference type="InterPro" id="IPR000031">
    <property type="entry name" value="PurE_dom"/>
</dbReference>
<reference evidence="4" key="1">
    <citation type="journal article" date="2014" name="Front. Microbiol.">
        <title>High frequency of phylogenetically diverse reductive dehalogenase-homologous genes in deep subseafloor sedimentary metagenomes.</title>
        <authorList>
            <person name="Kawai M."/>
            <person name="Futagami T."/>
            <person name="Toyoda A."/>
            <person name="Takaki Y."/>
            <person name="Nishi S."/>
            <person name="Hori S."/>
            <person name="Arai W."/>
            <person name="Tsubouchi T."/>
            <person name="Morono Y."/>
            <person name="Uchiyama I."/>
            <person name="Ito T."/>
            <person name="Fujiyama A."/>
            <person name="Inagaki F."/>
            <person name="Takami H."/>
        </authorList>
    </citation>
    <scope>NUCLEOTIDE SEQUENCE</scope>
    <source>
        <strain evidence="4">Expedition CK06-06</strain>
    </source>
</reference>
<feature type="domain" description="PurE" evidence="3">
    <location>
        <begin position="1"/>
        <end position="88"/>
    </location>
</feature>
<keyword evidence="2" id="KW-0175">Coiled coil</keyword>
<dbReference type="AlphaFoldDB" id="X0X1J0"/>
<dbReference type="SUPFAM" id="SSF52255">
    <property type="entry name" value="N5-CAIR mutase (phosphoribosylaminoimidazole carboxylase, PurE)"/>
    <property type="match status" value="1"/>
</dbReference>
<sequence length="102" mass="10317">GAAHLAGVLAAETALPVIGVPIASSPLAGWDALLATVQMPAGVPVATMAVGKAGARNAAILAAQILAVADSELEKRLERYKEELAEQVAERAAGLHEKLSTP</sequence>
<evidence type="ECO:0000256" key="2">
    <source>
        <dbReference type="SAM" id="Coils"/>
    </source>
</evidence>
<evidence type="ECO:0000259" key="3">
    <source>
        <dbReference type="SMART" id="SM01001"/>
    </source>
</evidence>
<gene>
    <name evidence="4" type="ORF">S01H1_56488</name>
</gene>
<proteinExistence type="predicted"/>
<feature type="coiled-coil region" evidence="2">
    <location>
        <begin position="63"/>
        <end position="90"/>
    </location>
</feature>
<keyword evidence="1" id="KW-0658">Purine biosynthesis</keyword>
<evidence type="ECO:0000256" key="1">
    <source>
        <dbReference type="ARBA" id="ARBA00022755"/>
    </source>
</evidence>
<evidence type="ECO:0000313" key="4">
    <source>
        <dbReference type="EMBL" id="GAG18876.1"/>
    </source>
</evidence>
<accession>X0X1J0</accession>
<dbReference type="PANTHER" id="PTHR23046">
    <property type="entry name" value="PHOSPHORIBOSYLAMINOIMIDAZOLE CARBOXYLASE CATALYTIC SUBUNIT"/>
    <property type="match status" value="1"/>
</dbReference>
<dbReference type="Pfam" id="PF00731">
    <property type="entry name" value="AIRC"/>
    <property type="match status" value="1"/>
</dbReference>
<dbReference type="Gene3D" id="3.40.50.1970">
    <property type="match status" value="1"/>
</dbReference>
<name>X0X1J0_9ZZZZ</name>
<comment type="caution">
    <text evidence="4">The sequence shown here is derived from an EMBL/GenBank/DDBJ whole genome shotgun (WGS) entry which is preliminary data.</text>
</comment>
<dbReference type="GO" id="GO:0006189">
    <property type="term" value="P:'de novo' IMP biosynthetic process"/>
    <property type="evidence" value="ECO:0007669"/>
    <property type="project" value="InterPro"/>
</dbReference>
<dbReference type="PANTHER" id="PTHR23046:SF2">
    <property type="entry name" value="PHOSPHORIBOSYLAMINOIMIDAZOLE CARBOXYLASE"/>
    <property type="match status" value="1"/>
</dbReference>